<keyword evidence="1" id="KW-0732">Signal</keyword>
<protein>
    <submittedName>
        <fullName evidence="2">Uncharacterized protein</fullName>
    </submittedName>
</protein>
<name>A0AAV5T344_9BILA</name>
<dbReference type="AlphaFoldDB" id="A0AAV5T344"/>
<evidence type="ECO:0000313" key="2">
    <source>
        <dbReference type="EMBL" id="GMS90012.1"/>
    </source>
</evidence>
<sequence>AVMRSTLLLLFILGIASGDQVTVVNQCSYDLSMQGTILTNGQSRTAELDTNGLDVINSAGGNVMAKIVLDTTPNKMHFSGNLIIGKGNWNDAFVVLSNGASGTMGNDGSNNPVACTAAPTCIYDYLFPK</sequence>
<keyword evidence="3" id="KW-1185">Reference proteome</keyword>
<accession>A0AAV5T344</accession>
<dbReference type="Proteomes" id="UP001432027">
    <property type="component" value="Unassembled WGS sequence"/>
</dbReference>
<organism evidence="2 3">
    <name type="scientific">Pristionchus entomophagus</name>
    <dbReference type="NCBI Taxonomy" id="358040"/>
    <lineage>
        <taxon>Eukaryota</taxon>
        <taxon>Metazoa</taxon>
        <taxon>Ecdysozoa</taxon>
        <taxon>Nematoda</taxon>
        <taxon>Chromadorea</taxon>
        <taxon>Rhabditida</taxon>
        <taxon>Rhabditina</taxon>
        <taxon>Diplogasteromorpha</taxon>
        <taxon>Diplogasteroidea</taxon>
        <taxon>Neodiplogasteridae</taxon>
        <taxon>Pristionchus</taxon>
    </lineage>
</organism>
<feature type="chain" id="PRO_5043585375" evidence="1">
    <location>
        <begin position="19"/>
        <end position="129"/>
    </location>
</feature>
<comment type="caution">
    <text evidence="2">The sequence shown here is derived from an EMBL/GenBank/DDBJ whole genome shotgun (WGS) entry which is preliminary data.</text>
</comment>
<dbReference type="EMBL" id="BTSX01000003">
    <property type="protein sequence ID" value="GMS90012.1"/>
    <property type="molecule type" value="Genomic_DNA"/>
</dbReference>
<feature type="non-terminal residue" evidence="2">
    <location>
        <position position="1"/>
    </location>
</feature>
<proteinExistence type="predicted"/>
<reference evidence="2" key="1">
    <citation type="submission" date="2023-10" db="EMBL/GenBank/DDBJ databases">
        <title>Genome assembly of Pristionchus species.</title>
        <authorList>
            <person name="Yoshida K."/>
            <person name="Sommer R.J."/>
        </authorList>
    </citation>
    <scope>NUCLEOTIDE SEQUENCE</scope>
    <source>
        <strain evidence="2">RS0144</strain>
    </source>
</reference>
<evidence type="ECO:0000256" key="1">
    <source>
        <dbReference type="SAM" id="SignalP"/>
    </source>
</evidence>
<feature type="non-terminal residue" evidence="2">
    <location>
        <position position="129"/>
    </location>
</feature>
<gene>
    <name evidence="2" type="ORF">PENTCL1PPCAC_12187</name>
</gene>
<feature type="signal peptide" evidence="1">
    <location>
        <begin position="1"/>
        <end position="18"/>
    </location>
</feature>
<evidence type="ECO:0000313" key="3">
    <source>
        <dbReference type="Proteomes" id="UP001432027"/>
    </source>
</evidence>